<evidence type="ECO:0000313" key="2">
    <source>
        <dbReference type="EMBL" id="POS82478.1"/>
    </source>
</evidence>
<organism evidence="2 3">
    <name type="scientific">Erysiphe pulchra</name>
    <dbReference type="NCBI Taxonomy" id="225359"/>
    <lineage>
        <taxon>Eukaryota</taxon>
        <taxon>Fungi</taxon>
        <taxon>Dikarya</taxon>
        <taxon>Ascomycota</taxon>
        <taxon>Pezizomycotina</taxon>
        <taxon>Leotiomycetes</taxon>
        <taxon>Erysiphales</taxon>
        <taxon>Erysiphaceae</taxon>
        <taxon>Erysiphe</taxon>
    </lineage>
</organism>
<gene>
    <name evidence="2" type="ORF">EPUL_005514</name>
</gene>
<reference evidence="2 3" key="1">
    <citation type="submission" date="2017-10" db="EMBL/GenBank/DDBJ databases">
        <title>Development of genomic resources for the powdery mildew, Erysiphe pulchra.</title>
        <authorList>
            <person name="Wadl P.A."/>
            <person name="Mack B.M."/>
            <person name="Moore G."/>
            <person name="Beltz S.B."/>
        </authorList>
    </citation>
    <scope>NUCLEOTIDE SEQUENCE [LARGE SCALE GENOMIC DNA]</scope>
    <source>
        <strain evidence="2">Cflorida</strain>
    </source>
</reference>
<feature type="compositionally biased region" description="Basic and acidic residues" evidence="1">
    <location>
        <begin position="63"/>
        <end position="74"/>
    </location>
</feature>
<dbReference type="AlphaFoldDB" id="A0A2S4PKB5"/>
<accession>A0A2S4PKB5</accession>
<feature type="non-terminal residue" evidence="2">
    <location>
        <position position="235"/>
    </location>
</feature>
<dbReference type="OrthoDB" id="4869984at2759"/>
<feature type="region of interest" description="Disordered" evidence="1">
    <location>
        <begin position="37"/>
        <end position="74"/>
    </location>
</feature>
<evidence type="ECO:0000313" key="3">
    <source>
        <dbReference type="Proteomes" id="UP000237438"/>
    </source>
</evidence>
<dbReference type="Proteomes" id="UP000237438">
    <property type="component" value="Unassembled WGS sequence"/>
</dbReference>
<proteinExistence type="predicted"/>
<name>A0A2S4PKB5_9PEZI</name>
<keyword evidence="3" id="KW-1185">Reference proteome</keyword>
<feature type="compositionally biased region" description="Polar residues" evidence="1">
    <location>
        <begin position="45"/>
        <end position="62"/>
    </location>
</feature>
<dbReference type="EMBL" id="PEDP01002748">
    <property type="protein sequence ID" value="POS82478.1"/>
    <property type="molecule type" value="Genomic_DNA"/>
</dbReference>
<protein>
    <submittedName>
        <fullName evidence="2">Uncharacterized protein</fullName>
    </submittedName>
</protein>
<evidence type="ECO:0000256" key="1">
    <source>
        <dbReference type="SAM" id="MobiDB-lite"/>
    </source>
</evidence>
<sequence length="235" mass="26802">MALEYRLWAPNRKKNQEEVLPKIPQLSEKTWATVARNGQKKTRVVVSNKTQAAPVTKVSQRQSAKEKPASSGSEERIFVRLPQDHEWRYFSPAEIRELVGPNWNQLQTGCQSSYRQYHHPSARSKEQVELEVNSSILADEVEQVCFVRPAHLKLHGRNNAKAPDRTWMTNLESPGLMKSNILSSFVNDVTAIILRKTASEHHLMETVALQTTQKTYVWPQLNAEIAGDHIARTVE</sequence>
<comment type="caution">
    <text evidence="2">The sequence shown here is derived from an EMBL/GenBank/DDBJ whole genome shotgun (WGS) entry which is preliminary data.</text>
</comment>